<accession>A0ACB9TLZ4</accession>
<dbReference type="Proteomes" id="UP001056778">
    <property type="component" value="Chromosome 2"/>
</dbReference>
<protein>
    <submittedName>
        <fullName evidence="1">Uncharacterized protein</fullName>
    </submittedName>
</protein>
<keyword evidence="2" id="KW-1185">Reference proteome</keyword>
<proteinExistence type="predicted"/>
<gene>
    <name evidence="1" type="ORF">MML48_2g00009272</name>
</gene>
<evidence type="ECO:0000313" key="2">
    <source>
        <dbReference type="Proteomes" id="UP001056778"/>
    </source>
</evidence>
<organism evidence="1 2">
    <name type="scientific">Holotrichia oblita</name>
    <name type="common">Chafer beetle</name>
    <dbReference type="NCBI Taxonomy" id="644536"/>
    <lineage>
        <taxon>Eukaryota</taxon>
        <taxon>Metazoa</taxon>
        <taxon>Ecdysozoa</taxon>
        <taxon>Arthropoda</taxon>
        <taxon>Hexapoda</taxon>
        <taxon>Insecta</taxon>
        <taxon>Pterygota</taxon>
        <taxon>Neoptera</taxon>
        <taxon>Endopterygota</taxon>
        <taxon>Coleoptera</taxon>
        <taxon>Polyphaga</taxon>
        <taxon>Scarabaeiformia</taxon>
        <taxon>Scarabaeidae</taxon>
        <taxon>Melolonthinae</taxon>
        <taxon>Holotrichia</taxon>
    </lineage>
</organism>
<reference evidence="1" key="1">
    <citation type="submission" date="2022-04" db="EMBL/GenBank/DDBJ databases">
        <title>Chromosome-scale genome assembly of Holotrichia oblita Faldermann.</title>
        <authorList>
            <person name="Rongchong L."/>
        </authorList>
    </citation>
    <scope>NUCLEOTIDE SEQUENCE</scope>
    <source>
        <strain evidence="1">81SQS9</strain>
    </source>
</reference>
<sequence>MKVNEAKVSGAEADEQYEPHLWYFDLLLFTSDQELPRGRKDNLGDDSEKEMETDNDVEKENTDTLNKIHYIFAYY</sequence>
<comment type="caution">
    <text evidence="1">The sequence shown here is derived from an EMBL/GenBank/DDBJ whole genome shotgun (WGS) entry which is preliminary data.</text>
</comment>
<dbReference type="EMBL" id="CM043016">
    <property type="protein sequence ID" value="KAI4467816.1"/>
    <property type="molecule type" value="Genomic_DNA"/>
</dbReference>
<name>A0ACB9TLZ4_HOLOL</name>
<evidence type="ECO:0000313" key="1">
    <source>
        <dbReference type="EMBL" id="KAI4467816.1"/>
    </source>
</evidence>